<protein>
    <recommendedName>
        <fullName evidence="3">ferric-chelate reductase (NADPH)</fullName>
        <ecNumber evidence="3">1.16.1.9</ecNumber>
    </recommendedName>
</protein>
<evidence type="ECO:0000313" key="18">
    <source>
        <dbReference type="Proteomes" id="UP000813461"/>
    </source>
</evidence>
<dbReference type="InterPro" id="IPR039261">
    <property type="entry name" value="FNR_nucleotide-bd"/>
</dbReference>
<dbReference type="PANTHER" id="PTHR32361">
    <property type="entry name" value="FERRIC/CUPRIC REDUCTASE TRANSMEMBRANE COMPONENT"/>
    <property type="match status" value="1"/>
</dbReference>
<dbReference type="GO" id="GO:0005886">
    <property type="term" value="C:plasma membrane"/>
    <property type="evidence" value="ECO:0007669"/>
    <property type="project" value="UniProtKB-SubCell"/>
</dbReference>
<dbReference type="EC" id="1.16.1.9" evidence="3"/>
<organism evidence="17 18">
    <name type="scientific">Paraphoma chrysanthemicola</name>
    <dbReference type="NCBI Taxonomy" id="798071"/>
    <lineage>
        <taxon>Eukaryota</taxon>
        <taxon>Fungi</taxon>
        <taxon>Dikarya</taxon>
        <taxon>Ascomycota</taxon>
        <taxon>Pezizomycotina</taxon>
        <taxon>Dothideomycetes</taxon>
        <taxon>Pleosporomycetidae</taxon>
        <taxon>Pleosporales</taxon>
        <taxon>Pleosporineae</taxon>
        <taxon>Phaeosphaeriaceae</taxon>
        <taxon>Paraphoma</taxon>
    </lineage>
</organism>
<evidence type="ECO:0000256" key="7">
    <source>
        <dbReference type="ARBA" id="ARBA00022982"/>
    </source>
</evidence>
<dbReference type="GO" id="GO:0006826">
    <property type="term" value="P:iron ion transport"/>
    <property type="evidence" value="ECO:0007669"/>
    <property type="project" value="TreeGrafter"/>
</dbReference>
<feature type="compositionally biased region" description="Basic and acidic residues" evidence="14">
    <location>
        <begin position="546"/>
        <end position="568"/>
    </location>
</feature>
<feature type="transmembrane region" description="Helical" evidence="15">
    <location>
        <begin position="238"/>
        <end position="258"/>
    </location>
</feature>
<name>A0A8K0RDY8_9PLEO</name>
<evidence type="ECO:0000256" key="6">
    <source>
        <dbReference type="ARBA" id="ARBA00022692"/>
    </source>
</evidence>
<keyword evidence="18" id="KW-1185">Reference proteome</keyword>
<feature type="region of interest" description="Disordered" evidence="14">
    <location>
        <begin position="615"/>
        <end position="634"/>
    </location>
</feature>
<evidence type="ECO:0000256" key="4">
    <source>
        <dbReference type="ARBA" id="ARBA00022448"/>
    </source>
</evidence>
<keyword evidence="10" id="KW-0406">Ion transport</keyword>
<evidence type="ECO:0000256" key="11">
    <source>
        <dbReference type="ARBA" id="ARBA00023136"/>
    </source>
</evidence>
<dbReference type="Pfam" id="PF08022">
    <property type="entry name" value="FAD_binding_8"/>
    <property type="match status" value="1"/>
</dbReference>
<comment type="catalytic activity">
    <reaction evidence="13">
        <text>2 a Fe(II)-siderophore + NADP(+) + H(+) = 2 a Fe(III)-siderophore + NADPH</text>
        <dbReference type="Rhea" id="RHEA:28795"/>
        <dbReference type="Rhea" id="RHEA-COMP:11342"/>
        <dbReference type="Rhea" id="RHEA-COMP:11344"/>
        <dbReference type="ChEBI" id="CHEBI:15378"/>
        <dbReference type="ChEBI" id="CHEBI:29033"/>
        <dbReference type="ChEBI" id="CHEBI:29034"/>
        <dbReference type="ChEBI" id="CHEBI:57783"/>
        <dbReference type="ChEBI" id="CHEBI:58349"/>
        <dbReference type="EC" id="1.16.1.9"/>
    </reaction>
</comment>
<keyword evidence="12" id="KW-0325">Glycoprotein</keyword>
<accession>A0A8K0RDY8</accession>
<dbReference type="AlphaFoldDB" id="A0A8K0RDY8"/>
<keyword evidence="9" id="KW-0560">Oxidoreductase</keyword>
<dbReference type="Gene3D" id="2.40.30.10">
    <property type="entry name" value="Translation factors"/>
    <property type="match status" value="1"/>
</dbReference>
<evidence type="ECO:0000256" key="15">
    <source>
        <dbReference type="SAM" id="Phobius"/>
    </source>
</evidence>
<evidence type="ECO:0000256" key="14">
    <source>
        <dbReference type="SAM" id="MobiDB-lite"/>
    </source>
</evidence>
<proteinExistence type="inferred from homology"/>
<comment type="similarity">
    <text evidence="2">Belongs to the ferric reductase (FRE) family.</text>
</comment>
<comment type="caution">
    <text evidence="17">The sequence shown here is derived from an EMBL/GenBank/DDBJ whole genome shotgun (WGS) entry which is preliminary data.</text>
</comment>
<dbReference type="EMBL" id="JAGMVJ010000005">
    <property type="protein sequence ID" value="KAH7090631.1"/>
    <property type="molecule type" value="Genomic_DNA"/>
</dbReference>
<evidence type="ECO:0000256" key="5">
    <source>
        <dbReference type="ARBA" id="ARBA00022475"/>
    </source>
</evidence>
<dbReference type="CDD" id="cd06186">
    <property type="entry name" value="NOX_Duox_like_FAD_NADP"/>
    <property type="match status" value="1"/>
</dbReference>
<dbReference type="Proteomes" id="UP000813461">
    <property type="component" value="Unassembled WGS sequence"/>
</dbReference>
<feature type="transmembrane region" description="Helical" evidence="15">
    <location>
        <begin position="23"/>
        <end position="41"/>
    </location>
</feature>
<evidence type="ECO:0000256" key="10">
    <source>
        <dbReference type="ARBA" id="ARBA00023065"/>
    </source>
</evidence>
<evidence type="ECO:0000256" key="12">
    <source>
        <dbReference type="ARBA" id="ARBA00023180"/>
    </source>
</evidence>
<dbReference type="Gene3D" id="3.40.50.80">
    <property type="entry name" value="Nucleotide-binding domain of ferredoxin-NADP reductase (FNR) module"/>
    <property type="match status" value="2"/>
</dbReference>
<keyword evidence="8 15" id="KW-1133">Transmembrane helix</keyword>
<evidence type="ECO:0000256" key="2">
    <source>
        <dbReference type="ARBA" id="ARBA00006278"/>
    </source>
</evidence>
<keyword evidence="5" id="KW-1003">Cell membrane</keyword>
<sequence>MSHSGHSSMGSMAMPDLGEFPKFYWAVVGSAIGVATLVNLYNHVLCRQRLSAARAGLQSPAKPRSWFALGNATIYALTREASNFSLHIPLKNWTLRLPSVGRTSLVLANAVTLIVLCLYGLDLTGRFTKEDVAFRCGVVTVAQLPLIFLLAGKNNIIGYLSGISYERLNWLHRWCARTMLLTATIHMGYFFTSWARYNYIGWKIKNDNISWKGLTAWSVLVWIVFSSMAPIRGWSYEVFVIQHLVSFAVFIGFVYIHVPADFKVYVWIPVALFFLDRIMRAARVLYANISFFHPKLRTQGQAQGVLACKAVFKPLSNNTTRVVIQNPPISWTPGQHVFLSCHSIVPLQSHPFTVASIPEDGRMEFLIKSERGGTRRFFRHAENSHKLPEEAQSSRSVLIEGPYGALRPLRQFDSVILLAGSTGATFTTPLLRDIIQGWKERTDIPIEEKGLSLHSLKVGAATRNVRFVWVIKSRGQVDWFSQQLSTVATEFHRLQETLKDIKLELTIYVTCDESFTDEHKSLLAAITAPNHEQPLQKQLLHGPVEYRGRPQSTRQEEVEDKKKLREATADVSQDLEGGKACGPDGTCCCRTAVDETSPDNIDRCCCCTSNKVTSSTPTSRPTSHISSTPSSTAKPRLLIHPSIKVYSGRPKTRDIIRRSLEQALGESAVVVCGPQGLVSGVKQDVCALSDERAVHKGTGAQGIYLHTESFSY</sequence>
<evidence type="ECO:0000259" key="16">
    <source>
        <dbReference type="PROSITE" id="PS51384"/>
    </source>
</evidence>
<dbReference type="InterPro" id="IPR017938">
    <property type="entry name" value="Riboflavin_synthase-like_b-brl"/>
</dbReference>
<evidence type="ECO:0000256" key="3">
    <source>
        <dbReference type="ARBA" id="ARBA00012668"/>
    </source>
</evidence>
<dbReference type="InterPro" id="IPR013121">
    <property type="entry name" value="Fe_red_NAD-bd_6"/>
</dbReference>
<dbReference type="Pfam" id="PF01794">
    <property type="entry name" value="Ferric_reduct"/>
    <property type="match status" value="1"/>
</dbReference>
<dbReference type="GO" id="GO:0052851">
    <property type="term" value="F:ferric-chelate reductase (NADPH) activity"/>
    <property type="evidence" value="ECO:0007669"/>
    <property type="project" value="UniProtKB-EC"/>
</dbReference>
<dbReference type="InterPro" id="IPR013112">
    <property type="entry name" value="FAD-bd_8"/>
</dbReference>
<feature type="transmembrane region" description="Helical" evidence="15">
    <location>
        <begin position="174"/>
        <end position="194"/>
    </location>
</feature>
<dbReference type="SFLD" id="SFLDS00052">
    <property type="entry name" value="Ferric_Reductase_Domain"/>
    <property type="match status" value="1"/>
</dbReference>
<dbReference type="GO" id="GO:0015677">
    <property type="term" value="P:copper ion import"/>
    <property type="evidence" value="ECO:0007669"/>
    <property type="project" value="TreeGrafter"/>
</dbReference>
<keyword evidence="11 15" id="KW-0472">Membrane</keyword>
<dbReference type="PANTHER" id="PTHR32361:SF9">
    <property type="entry name" value="FERRIC REDUCTASE TRANSMEMBRANE COMPONENT 3-RELATED"/>
    <property type="match status" value="1"/>
</dbReference>
<dbReference type="PROSITE" id="PS51384">
    <property type="entry name" value="FAD_FR"/>
    <property type="match status" value="1"/>
</dbReference>
<keyword evidence="6 15" id="KW-0812">Transmembrane</keyword>
<feature type="region of interest" description="Disordered" evidence="14">
    <location>
        <begin position="546"/>
        <end position="570"/>
    </location>
</feature>
<dbReference type="OrthoDB" id="3944240at2759"/>
<feature type="compositionally biased region" description="Low complexity" evidence="14">
    <location>
        <begin position="615"/>
        <end position="632"/>
    </location>
</feature>
<dbReference type="InterPro" id="IPR013130">
    <property type="entry name" value="Fe3_Rdtase_TM_dom"/>
</dbReference>
<feature type="transmembrane region" description="Helical" evidence="15">
    <location>
        <begin position="264"/>
        <end position="286"/>
    </location>
</feature>
<evidence type="ECO:0000256" key="1">
    <source>
        <dbReference type="ARBA" id="ARBA00004651"/>
    </source>
</evidence>
<dbReference type="Pfam" id="PF08030">
    <property type="entry name" value="NAD_binding_6"/>
    <property type="match status" value="1"/>
</dbReference>
<reference evidence="17" key="1">
    <citation type="journal article" date="2021" name="Nat. Commun.">
        <title>Genetic determinants of endophytism in the Arabidopsis root mycobiome.</title>
        <authorList>
            <person name="Mesny F."/>
            <person name="Miyauchi S."/>
            <person name="Thiergart T."/>
            <person name="Pickel B."/>
            <person name="Atanasova L."/>
            <person name="Karlsson M."/>
            <person name="Huettel B."/>
            <person name="Barry K.W."/>
            <person name="Haridas S."/>
            <person name="Chen C."/>
            <person name="Bauer D."/>
            <person name="Andreopoulos W."/>
            <person name="Pangilinan J."/>
            <person name="LaButti K."/>
            <person name="Riley R."/>
            <person name="Lipzen A."/>
            <person name="Clum A."/>
            <person name="Drula E."/>
            <person name="Henrissat B."/>
            <person name="Kohler A."/>
            <person name="Grigoriev I.V."/>
            <person name="Martin F.M."/>
            <person name="Hacquard S."/>
        </authorList>
    </citation>
    <scope>NUCLEOTIDE SEQUENCE</scope>
    <source>
        <strain evidence="17">MPI-SDFR-AT-0120</strain>
    </source>
</reference>
<dbReference type="SUPFAM" id="SSF63380">
    <property type="entry name" value="Riboflavin synthase domain-like"/>
    <property type="match status" value="1"/>
</dbReference>
<evidence type="ECO:0000256" key="13">
    <source>
        <dbReference type="ARBA" id="ARBA00048483"/>
    </source>
</evidence>
<evidence type="ECO:0000256" key="9">
    <source>
        <dbReference type="ARBA" id="ARBA00023002"/>
    </source>
</evidence>
<dbReference type="SFLD" id="SFLDG01168">
    <property type="entry name" value="Ferric_reductase_subgroup_(FRE"/>
    <property type="match status" value="1"/>
</dbReference>
<feature type="transmembrane region" description="Helical" evidence="15">
    <location>
        <begin position="214"/>
        <end position="231"/>
    </location>
</feature>
<evidence type="ECO:0000313" key="17">
    <source>
        <dbReference type="EMBL" id="KAH7090631.1"/>
    </source>
</evidence>
<evidence type="ECO:0000256" key="8">
    <source>
        <dbReference type="ARBA" id="ARBA00022989"/>
    </source>
</evidence>
<keyword evidence="7" id="KW-0249">Electron transport</keyword>
<feature type="domain" description="FAD-binding FR-type" evidence="16">
    <location>
        <begin position="302"/>
        <end position="409"/>
    </location>
</feature>
<gene>
    <name evidence="17" type="ORF">FB567DRAFT_558800</name>
</gene>
<feature type="transmembrane region" description="Helical" evidence="15">
    <location>
        <begin position="100"/>
        <end position="121"/>
    </location>
</feature>
<dbReference type="GO" id="GO:0006879">
    <property type="term" value="P:intracellular iron ion homeostasis"/>
    <property type="evidence" value="ECO:0007669"/>
    <property type="project" value="TreeGrafter"/>
</dbReference>
<keyword evidence="4" id="KW-0813">Transport</keyword>
<comment type="subcellular location">
    <subcellularLocation>
        <location evidence="1">Cell membrane</location>
        <topology evidence="1">Multi-pass membrane protein</topology>
    </subcellularLocation>
</comment>
<dbReference type="InterPro" id="IPR017927">
    <property type="entry name" value="FAD-bd_FR_type"/>
</dbReference>
<dbReference type="InterPro" id="IPR051410">
    <property type="entry name" value="Ferric/Cupric_Reductase"/>
</dbReference>